<evidence type="ECO:0000259" key="10">
    <source>
        <dbReference type="PROSITE" id="PS50979"/>
    </source>
</evidence>
<dbReference type="OrthoDB" id="196847at2759"/>
<sequence length="772" mass="80695">MLRRGGAPRLLVAALQAAEARGSPWHGIRALSGSAAAAQAAGGTGAAATSTRPAIDKLLVANRGEIACRVLTTAQRLGVPTVAVYSEADRHSKHVAMADEAFCIGPPPARESYLRGDRILEVAVRAGATAVHPGYGFLSENSGFAAACEERGIAFVGPPAAAIQAMGDKSEAKALMEGAGVPVVPGHHGEDQAEGRLQEEAARVGYPLLVKAVLGGGGKGMKLAREPAQFLDALHSAKREALAGFGDDRVLLERFITRPRHIEVQVFADGHGNAVYVFERDCSVQRRHQKVIEEAPAPGIGEDFRRSIGESAVAAARAVGYRSAGTVEFIVDVDTGDYYFMEMNTRLQVEHPVSEAISGVDLVEWQLRVAAGEALPLAQGQLSIRGHSFEARIYAEDPSAGFLPSGGRVLRWQVPPGAAFFTDAPVRVDSGVVQGDTVGTLYDPMVAKLVCSGPDRPSALARLHAALGQLQIAGFPNNVEFLRRICENEEFQQGAVDTSFIAKHEGQLLGAEPVPPSVLALAAVAFLQIAVQRAQGTGGPAVPGPWSRPSAFRINHLFSCPVAFTHPASSSEHELTVAYCEDGSLRVSGANSNGGSSPSSKADAGPTSSSSSGSGASSSGASGTSGRGLAVSGVELSGDSVRAEVDGQQLRAAWCLGSHGEEEVLDLWLGGRQYQFRRPLVRKWQRSGGAAQQAGSVVTPMPGRIVKVFVPANAEVQEGDPLVVVEAMKMEHTVRAPCAGTVAELHSFVDAQVEDGHVLAVVVPPQTAAATA</sequence>
<dbReference type="GO" id="GO:0046872">
    <property type="term" value="F:metal ion binding"/>
    <property type="evidence" value="ECO:0007669"/>
    <property type="project" value="InterPro"/>
</dbReference>
<dbReference type="GO" id="GO:0005524">
    <property type="term" value="F:ATP binding"/>
    <property type="evidence" value="ECO:0007669"/>
    <property type="project" value="UniProtKB-UniRule"/>
</dbReference>
<keyword evidence="3 6" id="KW-0547">Nucleotide-binding</keyword>
<evidence type="ECO:0000256" key="7">
    <source>
        <dbReference type="SAM" id="MobiDB-lite"/>
    </source>
</evidence>
<evidence type="ECO:0000256" key="6">
    <source>
        <dbReference type="PROSITE-ProRule" id="PRU00409"/>
    </source>
</evidence>
<keyword evidence="2" id="KW-0436">Ligase</keyword>
<dbReference type="GO" id="GO:0004485">
    <property type="term" value="F:methylcrotonoyl-CoA carboxylase activity"/>
    <property type="evidence" value="ECO:0007669"/>
    <property type="project" value="TreeGrafter"/>
</dbReference>
<dbReference type="PROSITE" id="PS50979">
    <property type="entry name" value="BC"/>
    <property type="match status" value="1"/>
</dbReference>
<dbReference type="FunFam" id="2.40.50.100:FF:000003">
    <property type="entry name" value="Acetyl-CoA carboxylase biotin carboxyl carrier protein"/>
    <property type="match status" value="1"/>
</dbReference>
<dbReference type="FunFam" id="3.30.470.20:FF:000028">
    <property type="entry name" value="Methylcrotonoyl-CoA carboxylase subunit alpha, mitochondrial"/>
    <property type="match status" value="1"/>
</dbReference>
<dbReference type="InterPro" id="IPR016185">
    <property type="entry name" value="PreATP-grasp_dom_sf"/>
</dbReference>
<accession>A0A2P6U3T2</accession>
<evidence type="ECO:0000313" key="11">
    <source>
        <dbReference type="EMBL" id="PRW60978.1"/>
    </source>
</evidence>
<evidence type="ECO:0000259" key="8">
    <source>
        <dbReference type="PROSITE" id="PS50968"/>
    </source>
</evidence>
<dbReference type="Pfam" id="PF02785">
    <property type="entry name" value="Biotin_carb_C"/>
    <property type="match status" value="1"/>
</dbReference>
<comment type="cofactor">
    <cofactor evidence="1">
        <name>biotin</name>
        <dbReference type="ChEBI" id="CHEBI:57586"/>
    </cofactor>
</comment>
<dbReference type="Gene3D" id="3.30.470.20">
    <property type="entry name" value="ATP-grasp fold, B domain"/>
    <property type="match status" value="1"/>
</dbReference>
<keyword evidence="5" id="KW-0092">Biotin</keyword>
<dbReference type="InterPro" id="IPR011761">
    <property type="entry name" value="ATP-grasp"/>
</dbReference>
<evidence type="ECO:0000256" key="2">
    <source>
        <dbReference type="ARBA" id="ARBA00022598"/>
    </source>
</evidence>
<dbReference type="AlphaFoldDB" id="A0A2P6U3T2"/>
<dbReference type="SUPFAM" id="SSF51246">
    <property type="entry name" value="Rudiment single hybrid motif"/>
    <property type="match status" value="1"/>
</dbReference>
<feature type="compositionally biased region" description="Low complexity" evidence="7">
    <location>
        <begin position="589"/>
        <end position="624"/>
    </location>
</feature>
<evidence type="ECO:0000313" key="12">
    <source>
        <dbReference type="Proteomes" id="UP000239899"/>
    </source>
</evidence>
<dbReference type="InterPro" id="IPR005479">
    <property type="entry name" value="CPAse_ATP-bd"/>
</dbReference>
<feature type="region of interest" description="Disordered" evidence="7">
    <location>
        <begin position="589"/>
        <end position="631"/>
    </location>
</feature>
<proteinExistence type="predicted"/>
<feature type="domain" description="ATP-grasp" evidence="9">
    <location>
        <begin position="173"/>
        <end position="371"/>
    </location>
</feature>
<dbReference type="PANTHER" id="PTHR18866:SF33">
    <property type="entry name" value="METHYLCROTONOYL-COA CARBOXYLASE SUBUNIT ALPHA, MITOCHONDRIAL-RELATED"/>
    <property type="match status" value="1"/>
</dbReference>
<dbReference type="Gene3D" id="3.30.700.40">
    <property type="match status" value="1"/>
</dbReference>
<name>A0A2P6U3T2_CHLSO</name>
<comment type="caution">
    <text evidence="11">The sequence shown here is derived from an EMBL/GenBank/DDBJ whole genome shotgun (WGS) entry which is preliminary data.</text>
</comment>
<dbReference type="PROSITE" id="PS50968">
    <property type="entry name" value="BIOTINYL_LIPOYL"/>
    <property type="match status" value="1"/>
</dbReference>
<evidence type="ECO:0000259" key="9">
    <source>
        <dbReference type="PROSITE" id="PS50975"/>
    </source>
</evidence>
<dbReference type="InterPro" id="IPR011764">
    <property type="entry name" value="Biotin_carboxylation_dom"/>
</dbReference>
<dbReference type="FunFam" id="3.40.50.20:FF:000010">
    <property type="entry name" value="Propionyl-CoA carboxylase subunit alpha"/>
    <property type="match status" value="1"/>
</dbReference>
<dbReference type="PROSITE" id="PS00867">
    <property type="entry name" value="CPSASE_2"/>
    <property type="match status" value="1"/>
</dbReference>
<dbReference type="GO" id="GO:0005739">
    <property type="term" value="C:mitochondrion"/>
    <property type="evidence" value="ECO:0007669"/>
    <property type="project" value="TreeGrafter"/>
</dbReference>
<organism evidence="11 12">
    <name type="scientific">Chlorella sorokiniana</name>
    <name type="common">Freshwater green alga</name>
    <dbReference type="NCBI Taxonomy" id="3076"/>
    <lineage>
        <taxon>Eukaryota</taxon>
        <taxon>Viridiplantae</taxon>
        <taxon>Chlorophyta</taxon>
        <taxon>core chlorophytes</taxon>
        <taxon>Trebouxiophyceae</taxon>
        <taxon>Chlorellales</taxon>
        <taxon>Chlorellaceae</taxon>
        <taxon>Chlorella clade</taxon>
        <taxon>Chlorella</taxon>
    </lineage>
</organism>
<dbReference type="PROSITE" id="PS00188">
    <property type="entry name" value="BIOTIN"/>
    <property type="match status" value="1"/>
</dbReference>
<dbReference type="InterPro" id="IPR050856">
    <property type="entry name" value="Biotin_carboxylase_complex"/>
</dbReference>
<keyword evidence="12" id="KW-1185">Reference proteome</keyword>
<dbReference type="SUPFAM" id="SSF51230">
    <property type="entry name" value="Single hybrid motif"/>
    <property type="match status" value="1"/>
</dbReference>
<evidence type="ECO:0000256" key="4">
    <source>
        <dbReference type="ARBA" id="ARBA00022840"/>
    </source>
</evidence>
<dbReference type="InterPro" id="IPR000089">
    <property type="entry name" value="Biotin_lipoyl"/>
</dbReference>
<dbReference type="CDD" id="cd06850">
    <property type="entry name" value="biotinyl_domain"/>
    <property type="match status" value="1"/>
</dbReference>
<dbReference type="SUPFAM" id="SSF56059">
    <property type="entry name" value="Glutathione synthetase ATP-binding domain-like"/>
    <property type="match status" value="1"/>
</dbReference>
<dbReference type="STRING" id="3076.A0A2P6U3T2"/>
<keyword evidence="4 6" id="KW-0067">ATP-binding</keyword>
<dbReference type="SUPFAM" id="SSF52440">
    <property type="entry name" value="PreATP-grasp domain"/>
    <property type="match status" value="1"/>
</dbReference>
<dbReference type="InterPro" id="IPR011054">
    <property type="entry name" value="Rudment_hybrid_motif"/>
</dbReference>
<protein>
    <submittedName>
        <fullName evidence="11">Methylcrotonoyl-carboxylase subunit mitochondrial</fullName>
    </submittedName>
</protein>
<feature type="domain" description="Biotin carboxylation" evidence="10">
    <location>
        <begin position="54"/>
        <end position="506"/>
    </location>
</feature>
<evidence type="ECO:0000256" key="5">
    <source>
        <dbReference type="ARBA" id="ARBA00023267"/>
    </source>
</evidence>
<dbReference type="Pfam" id="PF00364">
    <property type="entry name" value="Biotin_lipoyl"/>
    <property type="match status" value="1"/>
</dbReference>
<dbReference type="Proteomes" id="UP000239899">
    <property type="component" value="Unassembled WGS sequence"/>
</dbReference>
<gene>
    <name evidence="11" type="ORF">C2E21_0012</name>
</gene>
<dbReference type="Gene3D" id="2.40.50.100">
    <property type="match status" value="1"/>
</dbReference>
<dbReference type="Pfam" id="PF02786">
    <property type="entry name" value="CPSase_L_D2"/>
    <property type="match status" value="1"/>
</dbReference>
<dbReference type="EMBL" id="LHPG02000001">
    <property type="protein sequence ID" value="PRW60978.1"/>
    <property type="molecule type" value="Genomic_DNA"/>
</dbReference>
<dbReference type="PANTHER" id="PTHR18866">
    <property type="entry name" value="CARBOXYLASE:PYRUVATE/ACETYL-COA/PROPIONYL-COA CARBOXYLASE"/>
    <property type="match status" value="1"/>
</dbReference>
<feature type="domain" description="Lipoyl-binding" evidence="8">
    <location>
        <begin position="694"/>
        <end position="763"/>
    </location>
</feature>
<dbReference type="SMART" id="SM00878">
    <property type="entry name" value="Biotin_carb_C"/>
    <property type="match status" value="1"/>
</dbReference>
<dbReference type="PROSITE" id="PS50975">
    <property type="entry name" value="ATP_GRASP"/>
    <property type="match status" value="1"/>
</dbReference>
<dbReference type="InterPro" id="IPR005481">
    <property type="entry name" value="BC-like_N"/>
</dbReference>
<dbReference type="Pfam" id="PF00289">
    <property type="entry name" value="Biotin_carb_N"/>
    <property type="match status" value="1"/>
</dbReference>
<dbReference type="InterPro" id="IPR001882">
    <property type="entry name" value="Biotin_BS"/>
</dbReference>
<dbReference type="InterPro" id="IPR005482">
    <property type="entry name" value="Biotin_COase_C"/>
</dbReference>
<evidence type="ECO:0000256" key="1">
    <source>
        <dbReference type="ARBA" id="ARBA00001953"/>
    </source>
</evidence>
<evidence type="ECO:0000256" key="3">
    <source>
        <dbReference type="ARBA" id="ARBA00022741"/>
    </source>
</evidence>
<dbReference type="InterPro" id="IPR011053">
    <property type="entry name" value="Single_hybrid_motif"/>
</dbReference>
<reference evidence="11 12" key="1">
    <citation type="journal article" date="2018" name="Plant J.">
        <title>Genome sequences of Chlorella sorokiniana UTEX 1602 and Micractinium conductrix SAG 241.80: implications to maltose excretion by a green alga.</title>
        <authorList>
            <person name="Arriola M.B."/>
            <person name="Velmurugan N."/>
            <person name="Zhang Y."/>
            <person name="Plunkett M.H."/>
            <person name="Hondzo H."/>
            <person name="Barney B.M."/>
        </authorList>
    </citation>
    <scope>NUCLEOTIDE SEQUENCE [LARGE SCALE GENOMIC DNA]</scope>
    <source>
        <strain evidence="12">UTEX 1602</strain>
    </source>
</reference>